<dbReference type="GO" id="GO:0045290">
    <property type="term" value="F:D-arabinose 1-dehydrogenase [NAD(P)+] activity"/>
    <property type="evidence" value="ECO:0007669"/>
    <property type="project" value="TreeGrafter"/>
</dbReference>
<dbReference type="OrthoDB" id="5286008at2759"/>
<proteinExistence type="predicted"/>
<accession>A0A1X0QYX5</accession>
<dbReference type="PANTHER" id="PTHR42686">
    <property type="entry name" value="GH17980P-RELATED"/>
    <property type="match status" value="1"/>
</dbReference>
<reference evidence="2" key="1">
    <citation type="journal article" date="2016" name="Proc. Natl. Acad. Sci. U.S.A.">
        <title>Lipid metabolic changes in an early divergent fungus govern the establishment of a mutualistic symbiosis with endobacteria.</title>
        <authorList>
            <person name="Lastovetsky O.A."/>
            <person name="Gaspar M.L."/>
            <person name="Mondo S.J."/>
            <person name="LaButti K.M."/>
            <person name="Sandor L."/>
            <person name="Grigoriev I.V."/>
            <person name="Henry S.A."/>
            <person name="Pawlowska T.E."/>
        </authorList>
    </citation>
    <scope>NUCLEOTIDE SEQUENCE [LARGE SCALE GENOMIC DNA]</scope>
    <source>
        <strain evidence="2">ATCC 52814</strain>
    </source>
</reference>
<organism evidence="2">
    <name type="scientific">Rhizopus microsporus var. microsporus</name>
    <dbReference type="NCBI Taxonomy" id="86635"/>
    <lineage>
        <taxon>Eukaryota</taxon>
        <taxon>Fungi</taxon>
        <taxon>Fungi incertae sedis</taxon>
        <taxon>Mucoromycota</taxon>
        <taxon>Mucoromycotina</taxon>
        <taxon>Mucoromycetes</taxon>
        <taxon>Mucorales</taxon>
        <taxon>Mucorineae</taxon>
        <taxon>Rhizopodaceae</taxon>
        <taxon>Rhizopus</taxon>
    </lineage>
</organism>
<gene>
    <name evidence="2" type="ORF">BCV72DRAFT_306872</name>
</gene>
<evidence type="ECO:0000313" key="2">
    <source>
        <dbReference type="EMBL" id="ORE04898.1"/>
    </source>
</evidence>
<dbReference type="Proteomes" id="UP000242414">
    <property type="component" value="Unassembled WGS sequence"/>
</dbReference>
<dbReference type="Gene3D" id="3.20.20.100">
    <property type="entry name" value="NADP-dependent oxidoreductase domain"/>
    <property type="match status" value="1"/>
</dbReference>
<dbReference type="EMBL" id="KV921958">
    <property type="protein sequence ID" value="ORE04898.1"/>
    <property type="molecule type" value="Genomic_DNA"/>
</dbReference>
<dbReference type="InterPro" id="IPR023210">
    <property type="entry name" value="NADP_OxRdtase_dom"/>
</dbReference>
<name>A0A1X0QYX5_RHIZD</name>
<dbReference type="SUPFAM" id="SSF51430">
    <property type="entry name" value="NAD(P)-linked oxidoreductase"/>
    <property type="match status" value="1"/>
</dbReference>
<protein>
    <submittedName>
        <fullName evidence="2">Aldo/keto reductase</fullName>
    </submittedName>
</protein>
<dbReference type="GO" id="GO:0005829">
    <property type="term" value="C:cytosol"/>
    <property type="evidence" value="ECO:0007669"/>
    <property type="project" value="TreeGrafter"/>
</dbReference>
<evidence type="ECO:0000259" key="1">
    <source>
        <dbReference type="Pfam" id="PF00248"/>
    </source>
</evidence>
<dbReference type="PANTHER" id="PTHR42686:SF1">
    <property type="entry name" value="GH17980P-RELATED"/>
    <property type="match status" value="1"/>
</dbReference>
<dbReference type="InterPro" id="IPR020471">
    <property type="entry name" value="AKR"/>
</dbReference>
<dbReference type="AlphaFoldDB" id="A0A1X0QYX5"/>
<feature type="domain" description="NADP-dependent oxidoreductase" evidence="1">
    <location>
        <begin position="15"/>
        <end position="293"/>
    </location>
</feature>
<dbReference type="InterPro" id="IPR036812">
    <property type="entry name" value="NAD(P)_OxRdtase_dom_sf"/>
</dbReference>
<dbReference type="GO" id="GO:0070485">
    <property type="term" value="P:dehydro-D-arabinono-1,4-lactone biosynthetic process"/>
    <property type="evidence" value="ECO:0007669"/>
    <property type="project" value="TreeGrafter"/>
</dbReference>
<sequence>MTKPVNQNKLEPFEVSFGAGALSGAYDTIEGHMPIEACREALLSGINSFDTSPYYGKSEYILGDALFELRNEFPRDHYYLATKVGRYGYTVKEFDYSAKRVYESVEESMRRMHTDYLDIVYCHDVEFVDFEQVVGPNQALEALFDLKSKGKIKYVGCSGYPLEVLLRIAEHQHKKGQPLDIILSYCHYNLQNTKLADYTPKFREAGVKYIFNASPLAMALLRDAGPPDWHPAHVELREAARKAAQVAADHGFSIANLASRFAFRGRDVFHLDATLIGLARKSEVQEAMRAWKEAKERKNTLEEDLVYEKIEEIFKPFKNYSWQSPNDKERGLA</sequence>
<dbReference type="VEuPathDB" id="FungiDB:BCV72DRAFT_306872"/>
<dbReference type="Pfam" id="PF00248">
    <property type="entry name" value="Aldo_ket_red"/>
    <property type="match status" value="1"/>
</dbReference>